<proteinExistence type="predicted"/>
<name>A0A9P7YTK0_9HELO</name>
<gene>
    <name evidence="2" type="ORF">BJ875DRAFT_527050</name>
</gene>
<evidence type="ECO:0000313" key="3">
    <source>
        <dbReference type="Proteomes" id="UP000824998"/>
    </source>
</evidence>
<keyword evidence="1" id="KW-0175">Coiled coil</keyword>
<sequence>MAWARVLVDLHTQLSVAQIELRTAKAGLATANSKAMEEQVDLVHLPGDAAPYERQRRDVEIKASKVAALQASRHLEDAEQKLASANAEVDAAVLAVTRSIALAQAEMFKENWDSEQKARPYTKLSISRDAENVVMGYLVTDCEPRVPFRMRGSMAKNTIPRHRKAGARVMCRVENQLTGISFHYVDIENIVVTPPLTGKVSPSPLENIRLTKSIEKVHPEAIIAWDAAELARIQKYNRGGYVHDAQRALHFWCDVGSYDKVPGEPFKPKPIKLYQHWLTGILEELVDF</sequence>
<dbReference type="Proteomes" id="UP000824998">
    <property type="component" value="Unassembled WGS sequence"/>
</dbReference>
<dbReference type="AlphaFoldDB" id="A0A9P7YTK0"/>
<dbReference type="EMBL" id="MU251361">
    <property type="protein sequence ID" value="KAG9239162.1"/>
    <property type="molecule type" value="Genomic_DNA"/>
</dbReference>
<keyword evidence="3" id="KW-1185">Reference proteome</keyword>
<accession>A0A9P7YTK0</accession>
<organism evidence="2 3">
    <name type="scientific">Amylocarpus encephaloides</name>
    <dbReference type="NCBI Taxonomy" id="45428"/>
    <lineage>
        <taxon>Eukaryota</taxon>
        <taxon>Fungi</taxon>
        <taxon>Dikarya</taxon>
        <taxon>Ascomycota</taxon>
        <taxon>Pezizomycotina</taxon>
        <taxon>Leotiomycetes</taxon>
        <taxon>Helotiales</taxon>
        <taxon>Helotiales incertae sedis</taxon>
        <taxon>Amylocarpus</taxon>
    </lineage>
</organism>
<feature type="coiled-coil region" evidence="1">
    <location>
        <begin position="68"/>
        <end position="95"/>
    </location>
</feature>
<comment type="caution">
    <text evidence="2">The sequence shown here is derived from an EMBL/GenBank/DDBJ whole genome shotgun (WGS) entry which is preliminary data.</text>
</comment>
<reference evidence="2" key="1">
    <citation type="journal article" date="2021" name="IMA Fungus">
        <title>Genomic characterization of three marine fungi, including Emericellopsis atlantica sp. nov. with signatures of a generalist lifestyle and marine biomass degradation.</title>
        <authorList>
            <person name="Hagestad O.C."/>
            <person name="Hou L."/>
            <person name="Andersen J.H."/>
            <person name="Hansen E.H."/>
            <person name="Altermark B."/>
            <person name="Li C."/>
            <person name="Kuhnert E."/>
            <person name="Cox R.J."/>
            <person name="Crous P.W."/>
            <person name="Spatafora J.W."/>
            <person name="Lail K."/>
            <person name="Amirebrahimi M."/>
            <person name="Lipzen A."/>
            <person name="Pangilinan J."/>
            <person name="Andreopoulos W."/>
            <person name="Hayes R.D."/>
            <person name="Ng V."/>
            <person name="Grigoriev I.V."/>
            <person name="Jackson S.A."/>
            <person name="Sutton T.D.S."/>
            <person name="Dobson A.D.W."/>
            <person name="Rama T."/>
        </authorList>
    </citation>
    <scope>NUCLEOTIDE SEQUENCE</scope>
    <source>
        <strain evidence="2">TRa018bII</strain>
    </source>
</reference>
<evidence type="ECO:0000256" key="1">
    <source>
        <dbReference type="SAM" id="Coils"/>
    </source>
</evidence>
<protein>
    <submittedName>
        <fullName evidence="2">Uncharacterized protein</fullName>
    </submittedName>
</protein>
<evidence type="ECO:0000313" key="2">
    <source>
        <dbReference type="EMBL" id="KAG9239162.1"/>
    </source>
</evidence>